<comment type="caution">
    <text evidence="2">The sequence shown here is derived from an EMBL/GenBank/DDBJ whole genome shotgun (WGS) entry which is preliminary data.</text>
</comment>
<dbReference type="CDD" id="cd22157">
    <property type="entry name" value="F-box_AtFBW1-like"/>
    <property type="match status" value="1"/>
</dbReference>
<gene>
    <name evidence="2" type="ORF">BDA96_01G113700</name>
</gene>
<dbReference type="AlphaFoldDB" id="A0A921RWK1"/>
<dbReference type="InterPro" id="IPR001810">
    <property type="entry name" value="F-box_dom"/>
</dbReference>
<reference evidence="2" key="2">
    <citation type="submission" date="2020-10" db="EMBL/GenBank/DDBJ databases">
        <authorList>
            <person name="Cooper E.A."/>
            <person name="Brenton Z.W."/>
            <person name="Flinn B.S."/>
            <person name="Jenkins J."/>
            <person name="Shu S."/>
            <person name="Flowers D."/>
            <person name="Luo F."/>
            <person name="Wang Y."/>
            <person name="Xia P."/>
            <person name="Barry K."/>
            <person name="Daum C."/>
            <person name="Lipzen A."/>
            <person name="Yoshinaga Y."/>
            <person name="Schmutz J."/>
            <person name="Saski C."/>
            <person name="Vermerris W."/>
            <person name="Kresovich S."/>
        </authorList>
    </citation>
    <scope>NUCLEOTIDE SEQUENCE</scope>
</reference>
<dbReference type="PROSITE" id="PS50181">
    <property type="entry name" value="FBOX"/>
    <property type="match status" value="1"/>
</dbReference>
<dbReference type="Proteomes" id="UP000807115">
    <property type="component" value="Chromosome 1"/>
</dbReference>
<dbReference type="Gene3D" id="1.20.1280.50">
    <property type="match status" value="1"/>
</dbReference>
<dbReference type="PANTHER" id="PTHR34591:SF10">
    <property type="entry name" value="F-BOX DOMAIN-CONTAINING PROTEIN"/>
    <property type="match status" value="1"/>
</dbReference>
<dbReference type="InterPro" id="IPR036047">
    <property type="entry name" value="F-box-like_dom_sf"/>
</dbReference>
<evidence type="ECO:0000313" key="3">
    <source>
        <dbReference type="Proteomes" id="UP000807115"/>
    </source>
</evidence>
<dbReference type="SMART" id="SM00256">
    <property type="entry name" value="FBOX"/>
    <property type="match status" value="1"/>
</dbReference>
<dbReference type="Gramene" id="KXG37687">
    <property type="protein sequence ID" value="KXG37687"/>
    <property type="gene ID" value="SORBI_3001G109500"/>
</dbReference>
<dbReference type="SUPFAM" id="SSF81383">
    <property type="entry name" value="F-box domain"/>
    <property type="match status" value="1"/>
</dbReference>
<evidence type="ECO:0000259" key="1">
    <source>
        <dbReference type="PROSITE" id="PS50181"/>
    </source>
</evidence>
<feature type="domain" description="F-box" evidence="1">
    <location>
        <begin position="1"/>
        <end position="46"/>
    </location>
</feature>
<accession>A0A921RWK1</accession>
<evidence type="ECO:0000313" key="2">
    <source>
        <dbReference type="EMBL" id="KAG0547829.1"/>
    </source>
</evidence>
<dbReference type="OMA" id="TESPHYE"/>
<reference evidence="2" key="1">
    <citation type="journal article" date="2019" name="BMC Genomics">
        <title>A new reference genome for Sorghum bicolor reveals high levels of sequence similarity between sweet and grain genotypes: implications for the genetics of sugar metabolism.</title>
        <authorList>
            <person name="Cooper E.A."/>
            <person name="Brenton Z.W."/>
            <person name="Flinn B.S."/>
            <person name="Jenkins J."/>
            <person name="Shu S."/>
            <person name="Flowers D."/>
            <person name="Luo F."/>
            <person name="Wang Y."/>
            <person name="Xia P."/>
            <person name="Barry K."/>
            <person name="Daum C."/>
            <person name="Lipzen A."/>
            <person name="Yoshinaga Y."/>
            <person name="Schmutz J."/>
            <person name="Saski C."/>
            <person name="Vermerris W."/>
            <person name="Kresovich S."/>
        </authorList>
    </citation>
    <scope>NUCLEOTIDE SEQUENCE</scope>
</reference>
<name>A0A921RWK1_SORBI</name>
<dbReference type="OrthoDB" id="670041at2759"/>
<dbReference type="EMBL" id="CM027680">
    <property type="protein sequence ID" value="KAG0547829.1"/>
    <property type="molecule type" value="Genomic_DNA"/>
</dbReference>
<organism evidence="2 3">
    <name type="scientific">Sorghum bicolor</name>
    <name type="common">Sorghum</name>
    <name type="synonym">Sorghum vulgare</name>
    <dbReference type="NCBI Taxonomy" id="4558"/>
    <lineage>
        <taxon>Eukaryota</taxon>
        <taxon>Viridiplantae</taxon>
        <taxon>Streptophyta</taxon>
        <taxon>Embryophyta</taxon>
        <taxon>Tracheophyta</taxon>
        <taxon>Spermatophyta</taxon>
        <taxon>Magnoliopsida</taxon>
        <taxon>Liliopsida</taxon>
        <taxon>Poales</taxon>
        <taxon>Poaceae</taxon>
        <taxon>PACMAD clade</taxon>
        <taxon>Panicoideae</taxon>
        <taxon>Andropogonodae</taxon>
        <taxon>Andropogoneae</taxon>
        <taxon>Sorghinae</taxon>
        <taxon>Sorghum</taxon>
    </lineage>
</organism>
<dbReference type="Gramene" id="EER90963">
    <property type="protein sequence ID" value="EER90963"/>
    <property type="gene ID" value="SORBI_3001G109500"/>
</dbReference>
<protein>
    <recommendedName>
        <fullName evidence="1">F-box domain-containing protein</fullName>
    </recommendedName>
</protein>
<dbReference type="KEGG" id="sbi:8063358"/>
<dbReference type="Pfam" id="PF00646">
    <property type="entry name" value="F-box"/>
    <property type="match status" value="1"/>
</dbReference>
<proteinExistence type="predicted"/>
<sequence>MGVTLPEDALAEILRRLPPRSLATSRCVCKAWRAIVDSRRLLLPELLPHSVRGIFFMCRDINFPLFLSHPSTDPEMLGKLDFYRDPDLYGSASVLSHCNGLLLYEDIRGLHVANPATQRWAHLPPLPRFWGLFCHGAHLVFDPTESPHYEVFLVPENLFREDPDMERREQMTDEEWPPSTWVLCVFSSRTGKWEERAFVREGEAAGMASDKALQRHDERDSWPICSAYWNGVLFAQCNGGFTVMRISLSNNKHKVIKMPTGIGELEKVYLGRSKEELCCATINREKLRVWILDDSCGMMGWRLKHHIDIEYTISHVMWFIENEGPWNLQDISNNEDNGLQNLQDVNNNEDVNNNAPVKSKVEWDSDNDNIIDLESDDEVSFMGCNTVLGFHPYKDVIFLNFALERAVAYHLNTSVVQDLGKVRPDYYCGYAAELLSSFLYTPCLMAEFPEEG</sequence>
<dbReference type="PANTHER" id="PTHR34591">
    <property type="entry name" value="OS03G0653100 PROTEIN-RELATED"/>
    <property type="match status" value="1"/>
</dbReference>